<dbReference type="AlphaFoldDB" id="H0EYD3"/>
<keyword evidence="3" id="KW-1185">Reference proteome</keyword>
<dbReference type="InParanoid" id="H0EYD3"/>
<accession>H0EYD3</accession>
<reference evidence="2 3" key="1">
    <citation type="journal article" date="2012" name="Eukaryot. Cell">
        <title>Genome sequence of the fungus Glarea lozoyensis: the first genome sequence of a species from the Helotiaceae family.</title>
        <authorList>
            <person name="Youssar L."/>
            <person name="Gruening B.A."/>
            <person name="Erxleben A."/>
            <person name="Guenther S."/>
            <person name="Huettel W."/>
        </authorList>
    </citation>
    <scope>NUCLEOTIDE SEQUENCE [LARGE SCALE GENOMIC DNA]</scope>
    <source>
        <strain evidence="3">ATCC 74030 / MF5533</strain>
    </source>
</reference>
<name>H0EYD3_GLAL7</name>
<dbReference type="Proteomes" id="UP000005446">
    <property type="component" value="Unassembled WGS sequence"/>
</dbReference>
<dbReference type="EMBL" id="AGUE01000249">
    <property type="protein sequence ID" value="EHK96438.1"/>
    <property type="molecule type" value="Genomic_DNA"/>
</dbReference>
<dbReference type="OrthoDB" id="10583343at2759"/>
<gene>
    <name evidence="2" type="ORF">M7I_7832</name>
</gene>
<proteinExistence type="predicted"/>
<evidence type="ECO:0000313" key="3">
    <source>
        <dbReference type="Proteomes" id="UP000005446"/>
    </source>
</evidence>
<feature type="signal peptide" evidence="1">
    <location>
        <begin position="1"/>
        <end position="16"/>
    </location>
</feature>
<organism evidence="2 3">
    <name type="scientific">Glarea lozoyensis (strain ATCC 74030 / MF5533)</name>
    <dbReference type="NCBI Taxonomy" id="1104152"/>
    <lineage>
        <taxon>Eukaryota</taxon>
        <taxon>Fungi</taxon>
        <taxon>Dikarya</taxon>
        <taxon>Ascomycota</taxon>
        <taxon>Pezizomycotina</taxon>
        <taxon>Leotiomycetes</taxon>
        <taxon>Helotiales</taxon>
        <taxon>Helotiaceae</taxon>
        <taxon>Glarea</taxon>
    </lineage>
</organism>
<evidence type="ECO:0000313" key="2">
    <source>
        <dbReference type="EMBL" id="EHK96438.1"/>
    </source>
</evidence>
<protein>
    <submittedName>
        <fullName evidence="2">Uncharacterized protein</fullName>
    </submittedName>
</protein>
<keyword evidence="1" id="KW-0732">Signal</keyword>
<comment type="caution">
    <text evidence="2">The sequence shown here is derived from an EMBL/GenBank/DDBJ whole genome shotgun (WGS) entry which is preliminary data.</text>
</comment>
<evidence type="ECO:0000256" key="1">
    <source>
        <dbReference type="SAM" id="SignalP"/>
    </source>
</evidence>
<dbReference type="HOGENOM" id="CLU_2085071_0_0_1"/>
<sequence>MHLHLLTLLFTTTTLAHTTLSRPCPTYGGDPALCSNGISILPIIAHETLGKPCPTERGDMYGKPVGFEFIWDAAKTIIRNGNYCKIFICSRFSDGNFAKDIIRFSDDFSRSDIDEKS</sequence>
<feature type="chain" id="PRO_5003532686" evidence="1">
    <location>
        <begin position="17"/>
        <end position="117"/>
    </location>
</feature>